<reference evidence="1 2" key="1">
    <citation type="submission" date="2019-05" db="EMBL/GenBank/DDBJ databases">
        <title>Complete genome sequence of sixteen phages from Abidjan, cote d'Ivoire, isolated on a single strain of Achromobacter xylosoxidans.</title>
        <authorList>
            <person name="Essoh C."/>
            <person name="Vernadet J.-P."/>
            <person name="Vergnaud G."/>
            <person name="Pourcel C."/>
        </authorList>
    </citation>
    <scope>NUCLEOTIDE SEQUENCE [LARGE SCALE GENOMIC DNA]</scope>
</reference>
<organism evidence="1 2">
    <name type="scientific">Achromobacter phage vB_AxyP_19-32_Axy11</name>
    <dbReference type="NCBI Taxonomy" id="2591042"/>
    <lineage>
        <taxon>Viruses</taxon>
        <taxon>Duplodnaviria</taxon>
        <taxon>Heunggongvirae</taxon>
        <taxon>Uroviricota</taxon>
        <taxon>Caudoviricetes</taxon>
        <taxon>Schitoviridae</taxon>
        <taxon>Rothmandenesvirinae</taxon>
        <taxon>Pourcelvirus</taxon>
        <taxon>Pourcelvirus Axy11</taxon>
    </lineage>
</organism>
<evidence type="ECO:0000313" key="1">
    <source>
        <dbReference type="EMBL" id="QDH84035.1"/>
    </source>
</evidence>
<keyword evidence="2" id="KW-1185">Reference proteome</keyword>
<gene>
    <name evidence="1" type="ORF">Axy11_022</name>
</gene>
<proteinExistence type="predicted"/>
<protein>
    <submittedName>
        <fullName evidence="1">Uncharacterized protein</fullName>
    </submittedName>
</protein>
<sequence>MNKWRVFPLRIGGKWAICTDNGEGYIFLKDGDKYVRFVSKSAAQARVDEENSYMALEQKHLGDADKKTGIYSPVASKDQVLEFLQNACRAYGAYEVTKMLCEVTKASSEEFLTHGNTGAIIHADAKILHTAVLHMAISHPLRAMDLKGLT</sequence>
<dbReference type="EMBL" id="MK962630">
    <property type="protein sequence ID" value="QDH84035.1"/>
    <property type="molecule type" value="Genomic_DNA"/>
</dbReference>
<evidence type="ECO:0000313" key="2">
    <source>
        <dbReference type="Proteomes" id="UP000317048"/>
    </source>
</evidence>
<accession>A0A514CU80</accession>
<dbReference type="Proteomes" id="UP000317048">
    <property type="component" value="Segment"/>
</dbReference>
<name>A0A514CU80_9CAUD</name>